<dbReference type="AlphaFoldDB" id="A0A8S1F126"/>
<gene>
    <name evidence="2" type="ORF">CBOVIS_LOCUS8270</name>
</gene>
<dbReference type="EMBL" id="CADEPM010000005">
    <property type="protein sequence ID" value="CAB3406159.1"/>
    <property type="molecule type" value="Genomic_DNA"/>
</dbReference>
<evidence type="ECO:0000313" key="2">
    <source>
        <dbReference type="EMBL" id="CAB3406159.1"/>
    </source>
</evidence>
<evidence type="ECO:0000313" key="3">
    <source>
        <dbReference type="Proteomes" id="UP000494206"/>
    </source>
</evidence>
<proteinExistence type="predicted"/>
<organism evidence="2 3">
    <name type="scientific">Caenorhabditis bovis</name>
    <dbReference type="NCBI Taxonomy" id="2654633"/>
    <lineage>
        <taxon>Eukaryota</taxon>
        <taxon>Metazoa</taxon>
        <taxon>Ecdysozoa</taxon>
        <taxon>Nematoda</taxon>
        <taxon>Chromadorea</taxon>
        <taxon>Rhabditida</taxon>
        <taxon>Rhabditina</taxon>
        <taxon>Rhabditomorpha</taxon>
        <taxon>Rhabditoidea</taxon>
        <taxon>Rhabditidae</taxon>
        <taxon>Peloderinae</taxon>
        <taxon>Caenorhabditis</taxon>
    </lineage>
</organism>
<comment type="caution">
    <text evidence="2">The sequence shown here is derived from an EMBL/GenBank/DDBJ whole genome shotgun (WGS) entry which is preliminary data.</text>
</comment>
<dbReference type="Proteomes" id="UP000494206">
    <property type="component" value="Unassembled WGS sequence"/>
</dbReference>
<keyword evidence="1" id="KW-0732">Signal</keyword>
<name>A0A8S1F126_9PELO</name>
<protein>
    <recommendedName>
        <fullName evidence="4">Secreted protein</fullName>
    </recommendedName>
</protein>
<reference evidence="2 3" key="1">
    <citation type="submission" date="2020-04" db="EMBL/GenBank/DDBJ databases">
        <authorList>
            <person name="Laetsch R D."/>
            <person name="Stevens L."/>
            <person name="Kumar S."/>
            <person name="Blaxter L. M."/>
        </authorList>
    </citation>
    <scope>NUCLEOTIDE SEQUENCE [LARGE SCALE GENOMIC DNA]</scope>
</reference>
<sequence>MKSLILLTAILFLSGIRAADNDDTPDEYVPYSSSDLATDSTFDPINTNLDETTTEAIETTNETNRRKVVGPGYRRRFWPLKRSRFHPKRYQR</sequence>
<feature type="chain" id="PRO_5035808633" description="Secreted protein" evidence="1">
    <location>
        <begin position="19"/>
        <end position="92"/>
    </location>
</feature>
<evidence type="ECO:0008006" key="4">
    <source>
        <dbReference type="Google" id="ProtNLM"/>
    </source>
</evidence>
<feature type="signal peptide" evidence="1">
    <location>
        <begin position="1"/>
        <end position="18"/>
    </location>
</feature>
<accession>A0A8S1F126</accession>
<keyword evidence="3" id="KW-1185">Reference proteome</keyword>
<evidence type="ECO:0000256" key="1">
    <source>
        <dbReference type="SAM" id="SignalP"/>
    </source>
</evidence>